<evidence type="ECO:0000313" key="4">
    <source>
        <dbReference type="Proteomes" id="UP000234752"/>
    </source>
</evidence>
<dbReference type="RefSeq" id="WP_102110985.1">
    <property type="nucleotide sequence ID" value="NZ_BMGN01000004.1"/>
</dbReference>
<dbReference type="Gene3D" id="3.40.50.1820">
    <property type="entry name" value="alpha/beta hydrolase"/>
    <property type="match status" value="1"/>
</dbReference>
<dbReference type="KEGG" id="ncb:C0V82_02495"/>
<dbReference type="PANTHER" id="PTHR40841">
    <property type="entry name" value="SIDEROPHORE TRIACETYLFUSARININE C ESTERASE"/>
    <property type="match status" value="1"/>
</dbReference>
<reference evidence="3 4" key="1">
    <citation type="submission" date="2017-12" db="EMBL/GenBank/DDBJ databases">
        <title>Genomes of bacteria within cyanobacterial aggregates.</title>
        <authorList>
            <person name="Cai H."/>
        </authorList>
    </citation>
    <scope>NUCLEOTIDE SEQUENCE [LARGE SCALE GENOMIC DNA]</scope>
    <source>
        <strain evidence="3 4">TH16</strain>
    </source>
</reference>
<evidence type="ECO:0000313" key="3">
    <source>
        <dbReference type="EMBL" id="AUN29242.1"/>
    </source>
</evidence>
<evidence type="ECO:0000256" key="1">
    <source>
        <dbReference type="ARBA" id="ARBA00005622"/>
    </source>
</evidence>
<dbReference type="PANTHER" id="PTHR40841:SF2">
    <property type="entry name" value="SIDEROPHORE-DEGRADING ESTERASE (EUROFUNG)"/>
    <property type="match status" value="1"/>
</dbReference>
<proteinExistence type="inferred from homology"/>
<evidence type="ECO:0000256" key="2">
    <source>
        <dbReference type="ARBA" id="ARBA00022801"/>
    </source>
</evidence>
<comment type="similarity">
    <text evidence="1">Belongs to the esterase D family.</text>
</comment>
<dbReference type="Proteomes" id="UP000234752">
    <property type="component" value="Chromosome eg_1"/>
</dbReference>
<protein>
    <submittedName>
        <fullName evidence="3">Esterase</fullName>
    </submittedName>
</protein>
<dbReference type="OrthoDB" id="5523653at2"/>
<dbReference type="InterPro" id="IPR029058">
    <property type="entry name" value="AB_hydrolase_fold"/>
</dbReference>
<keyword evidence="4" id="KW-1185">Reference proteome</keyword>
<gene>
    <name evidence="3" type="ORF">C0V82_02495</name>
</gene>
<dbReference type="SUPFAM" id="SSF53474">
    <property type="entry name" value="alpha/beta-Hydrolases"/>
    <property type="match status" value="1"/>
</dbReference>
<dbReference type="AlphaFoldDB" id="A0A2K9N8C8"/>
<keyword evidence="2" id="KW-0378">Hydrolase</keyword>
<name>A0A2K9N8C8_9PROT</name>
<dbReference type="InterPro" id="IPR052558">
    <property type="entry name" value="Siderophore_Hydrolase_D"/>
</dbReference>
<dbReference type="InterPro" id="IPR000801">
    <property type="entry name" value="Esterase-like"/>
</dbReference>
<sequence length="282" mass="30599">MKNLLTSALLAACILAPIPVQATDAPGLGASEAIQFGTGYSLDSAVLKEKRRINVLLPASYADGKRSYPVLYLIDGGTKEDWFHIAGLVQLGELNGVTREVILVGIEGTDRKRDLTSPSQDPLDIKELPTHGGADNFRRFLSAELKPFIEKNFRTDGETGVIGESLAGLFILETLLRQPEIFTHYIAISPSLWWNKEALSYQAAELLKAHKPGTRSLHLAIGNEGGGMRGGLDRVMAALKTEAPTGLTWDFQDLPGERHHSVYHPAALTALRAAFPGPNPIK</sequence>
<dbReference type="GO" id="GO:0016788">
    <property type="term" value="F:hydrolase activity, acting on ester bonds"/>
    <property type="evidence" value="ECO:0007669"/>
    <property type="project" value="TreeGrafter"/>
</dbReference>
<dbReference type="EMBL" id="CP025611">
    <property type="protein sequence ID" value="AUN29242.1"/>
    <property type="molecule type" value="Genomic_DNA"/>
</dbReference>
<organism evidence="3 4">
    <name type="scientific">Niveispirillum cyanobacteriorum</name>
    <dbReference type="NCBI Taxonomy" id="1612173"/>
    <lineage>
        <taxon>Bacteria</taxon>
        <taxon>Pseudomonadati</taxon>
        <taxon>Pseudomonadota</taxon>
        <taxon>Alphaproteobacteria</taxon>
        <taxon>Rhodospirillales</taxon>
        <taxon>Azospirillaceae</taxon>
        <taxon>Niveispirillum</taxon>
    </lineage>
</organism>
<accession>A0A2K9N8C8</accession>
<dbReference type="Pfam" id="PF00756">
    <property type="entry name" value="Esterase"/>
    <property type="match status" value="1"/>
</dbReference>